<keyword evidence="1" id="KW-0175">Coiled coil</keyword>
<dbReference type="PANTHER" id="PTHR35358">
    <property type="entry name" value="OS06G0711100 PROTEIN"/>
    <property type="match status" value="1"/>
</dbReference>
<evidence type="ECO:0000313" key="3">
    <source>
        <dbReference type="EMBL" id="KAL3613625.1"/>
    </source>
</evidence>
<dbReference type="InterPro" id="IPR007942">
    <property type="entry name" value="PLipase-like"/>
</dbReference>
<organism evidence="3 4">
    <name type="scientific">Castilleja foliolosa</name>
    <dbReference type="NCBI Taxonomy" id="1961234"/>
    <lineage>
        <taxon>Eukaryota</taxon>
        <taxon>Viridiplantae</taxon>
        <taxon>Streptophyta</taxon>
        <taxon>Embryophyta</taxon>
        <taxon>Tracheophyta</taxon>
        <taxon>Spermatophyta</taxon>
        <taxon>Magnoliopsida</taxon>
        <taxon>eudicotyledons</taxon>
        <taxon>Gunneridae</taxon>
        <taxon>Pentapetalae</taxon>
        <taxon>asterids</taxon>
        <taxon>lamiids</taxon>
        <taxon>Lamiales</taxon>
        <taxon>Orobanchaceae</taxon>
        <taxon>Pedicularideae</taxon>
        <taxon>Castillejinae</taxon>
        <taxon>Castilleja</taxon>
    </lineage>
</organism>
<dbReference type="PANTHER" id="PTHR35358:SF18">
    <property type="entry name" value="PHOSPHOLIPASE-LIKE PROTEIN-RELATED"/>
    <property type="match status" value="1"/>
</dbReference>
<dbReference type="EMBL" id="JAVIJP010000108">
    <property type="protein sequence ID" value="KAL3613625.1"/>
    <property type="molecule type" value="Genomic_DNA"/>
</dbReference>
<gene>
    <name evidence="3" type="ORF">CASFOL_042550</name>
</gene>
<reference evidence="4" key="1">
    <citation type="journal article" date="2024" name="IScience">
        <title>Strigolactones Initiate the Formation of Haustorium-like Structures in Castilleja.</title>
        <authorList>
            <person name="Buerger M."/>
            <person name="Peterson D."/>
            <person name="Chory J."/>
        </authorList>
    </citation>
    <scope>NUCLEOTIDE SEQUENCE [LARGE SCALE GENOMIC DNA]</scope>
</reference>
<feature type="compositionally biased region" description="Basic and acidic residues" evidence="2">
    <location>
        <begin position="304"/>
        <end position="313"/>
    </location>
</feature>
<keyword evidence="4" id="KW-1185">Reference proteome</keyword>
<feature type="compositionally biased region" description="Basic and acidic residues" evidence="2">
    <location>
        <begin position="354"/>
        <end position="368"/>
    </location>
</feature>
<protein>
    <submittedName>
        <fullName evidence="3">Uncharacterized protein</fullName>
    </submittedName>
</protein>
<feature type="coiled-coil region" evidence="1">
    <location>
        <begin position="430"/>
        <end position="457"/>
    </location>
</feature>
<sequence length="555" mass="62918">MKGQSAIIQNLPVHICLSSSVVLFSDGKVVYHTQPMLLTTYEDCVLCYLSYTQLKYLYTFVPAYAKAVGMGNDVKSYDENLVGRRVKFWWPKDESFREGVVSSHDQSGKNLVVCANGVEEFLDLKRNNREPVKDGVEEKKGHFYSPSHTSRIPEGEELIDCRVKVWRPKTKTYSEGVVTSYDISRKEHVVTYANGNRETMNLRKHREPAGDVSPDQARNEHAQKACNPSSVKRIAPTDTKTKTHFRDADDDMDAHHSHVGKKHKGQSFDHTTPSASSTTAENLKKPKLENDFEPMGSKLSGVPGDEHARKARDPIPVYADDDMDAHHSHVGKKHKGESFDHTTTPSASSTSAENLKKPKLENDFEPMRSKSSGIPGDDDLVKINGYKVRTTSAQVLEAIFAKYGDIMANCVCKSTSVRASLLEVICNIVRRLQNLDVEAILSELEDIENEISDLEAAKIKVSWLHEHLEKLGEIADFKDKSLDLKKTKVRSSFVVKVAAKELKRRHEELVFAQERFEEAEKCVNAMRLVIRKLEDDIMEYESEEYFWKRRLDDLI</sequence>
<feature type="compositionally biased region" description="Polar residues" evidence="2">
    <location>
        <begin position="268"/>
        <end position="281"/>
    </location>
</feature>
<dbReference type="Proteomes" id="UP001632038">
    <property type="component" value="Unassembled WGS sequence"/>
</dbReference>
<name>A0ABD3B8D3_9LAMI</name>
<feature type="compositionally biased region" description="Low complexity" evidence="2">
    <location>
        <begin position="342"/>
        <end position="352"/>
    </location>
</feature>
<dbReference type="CDD" id="cd20404">
    <property type="entry name" value="Tudor_Agenet_AtEML-like"/>
    <property type="match status" value="1"/>
</dbReference>
<feature type="region of interest" description="Disordered" evidence="2">
    <location>
        <begin position="202"/>
        <end position="376"/>
    </location>
</feature>
<evidence type="ECO:0000256" key="1">
    <source>
        <dbReference type="SAM" id="Coils"/>
    </source>
</evidence>
<dbReference type="Pfam" id="PF05278">
    <property type="entry name" value="PEARLI-4"/>
    <property type="match status" value="1"/>
</dbReference>
<comment type="caution">
    <text evidence="3">The sequence shown here is derived from an EMBL/GenBank/DDBJ whole genome shotgun (WGS) entry which is preliminary data.</text>
</comment>
<evidence type="ECO:0000313" key="4">
    <source>
        <dbReference type="Proteomes" id="UP001632038"/>
    </source>
</evidence>
<accession>A0ABD3B8D3</accession>
<evidence type="ECO:0000256" key="2">
    <source>
        <dbReference type="SAM" id="MobiDB-lite"/>
    </source>
</evidence>
<dbReference type="AlphaFoldDB" id="A0ABD3B8D3"/>
<proteinExistence type="predicted"/>